<protein>
    <submittedName>
        <fullName evidence="1">Uncharacterized protein</fullName>
    </submittedName>
</protein>
<sequence length="112" mass="12028">MATIKFTNNYIRVNCDPTVKSINLFLDDKSEELPNDGKFSTKKYSGESKKAVVTYKVPPPAPTTYSVGQGVVFPDGAQVTITGGADGTQLVQAEDKNGNKGTWILVGADEKD</sequence>
<proteinExistence type="predicted"/>
<dbReference type="Proteomes" id="UP000760494">
    <property type="component" value="Unassembled WGS sequence"/>
</dbReference>
<reference evidence="1" key="1">
    <citation type="submission" date="2019-05" db="EMBL/GenBank/DDBJ databases">
        <authorList>
            <person name="Piombo E."/>
        </authorList>
    </citation>
    <scope>NUCLEOTIDE SEQUENCE</scope>
    <source>
        <strain evidence="1">C2S</strain>
    </source>
</reference>
<organism evidence="1 2">
    <name type="scientific">Fusarium fujikuroi</name>
    <name type="common">Bakanae and foot rot disease fungus</name>
    <name type="synonym">Gibberella fujikuroi</name>
    <dbReference type="NCBI Taxonomy" id="5127"/>
    <lineage>
        <taxon>Eukaryota</taxon>
        <taxon>Fungi</taxon>
        <taxon>Dikarya</taxon>
        <taxon>Ascomycota</taxon>
        <taxon>Pezizomycotina</taxon>
        <taxon>Sordariomycetes</taxon>
        <taxon>Hypocreomycetidae</taxon>
        <taxon>Hypocreales</taxon>
        <taxon>Nectriaceae</taxon>
        <taxon>Fusarium</taxon>
        <taxon>Fusarium fujikuroi species complex</taxon>
    </lineage>
</organism>
<evidence type="ECO:0000313" key="2">
    <source>
        <dbReference type="Proteomes" id="UP000760494"/>
    </source>
</evidence>
<evidence type="ECO:0000313" key="1">
    <source>
        <dbReference type="EMBL" id="VTT68778.1"/>
    </source>
</evidence>
<dbReference type="AlphaFoldDB" id="A0A2H3RPF0"/>
<name>A0A2H3RPF0_FUSFU</name>
<comment type="caution">
    <text evidence="1">The sequence shown here is derived from an EMBL/GenBank/DDBJ whole genome shotgun (WGS) entry which is preliminary data.</text>
</comment>
<gene>
    <name evidence="1" type="ORF">C2S_7169</name>
</gene>
<dbReference type="EMBL" id="CABFJX010000224">
    <property type="protein sequence ID" value="VTT68778.1"/>
    <property type="molecule type" value="Genomic_DNA"/>
</dbReference>
<accession>A0A2H3RPF0</accession>